<dbReference type="Gene3D" id="2.40.10.10">
    <property type="entry name" value="Trypsin-like serine proteases"/>
    <property type="match status" value="2"/>
</dbReference>
<protein>
    <recommendedName>
        <fullName evidence="3">Peptidase S1 domain-containing protein</fullName>
    </recommendedName>
</protein>
<proteinExistence type="predicted"/>
<evidence type="ECO:0000313" key="2">
    <source>
        <dbReference type="Proteomes" id="UP000762676"/>
    </source>
</evidence>
<dbReference type="AlphaFoldDB" id="A0AAV4GA22"/>
<dbReference type="EMBL" id="BMAT01001223">
    <property type="protein sequence ID" value="GFR81843.1"/>
    <property type="molecule type" value="Genomic_DNA"/>
</dbReference>
<dbReference type="InterPro" id="IPR043504">
    <property type="entry name" value="Peptidase_S1_PA_chymotrypsin"/>
</dbReference>
<dbReference type="SUPFAM" id="SSF50494">
    <property type="entry name" value="Trypsin-like serine proteases"/>
    <property type="match status" value="1"/>
</dbReference>
<comment type="caution">
    <text evidence="1">The sequence shown here is derived from an EMBL/GenBank/DDBJ whole genome shotgun (WGS) entry which is preliminary data.</text>
</comment>
<gene>
    <name evidence="1" type="ORF">ElyMa_000613400</name>
</gene>
<evidence type="ECO:0000313" key="1">
    <source>
        <dbReference type="EMBL" id="GFR81843.1"/>
    </source>
</evidence>
<accession>A0AAV4GA22</accession>
<keyword evidence="2" id="KW-1185">Reference proteome</keyword>
<dbReference type="Proteomes" id="UP000762676">
    <property type="component" value="Unassembled WGS sequence"/>
</dbReference>
<dbReference type="InterPro" id="IPR009003">
    <property type="entry name" value="Peptidase_S1_PA"/>
</dbReference>
<reference evidence="1 2" key="1">
    <citation type="journal article" date="2021" name="Elife">
        <title>Chloroplast acquisition without the gene transfer in kleptoplastic sea slugs, Plakobranchus ocellatus.</title>
        <authorList>
            <person name="Maeda T."/>
            <person name="Takahashi S."/>
            <person name="Yoshida T."/>
            <person name="Shimamura S."/>
            <person name="Takaki Y."/>
            <person name="Nagai Y."/>
            <person name="Toyoda A."/>
            <person name="Suzuki Y."/>
            <person name="Arimoto A."/>
            <person name="Ishii H."/>
            <person name="Satoh N."/>
            <person name="Nishiyama T."/>
            <person name="Hasebe M."/>
            <person name="Maruyama T."/>
            <person name="Minagawa J."/>
            <person name="Obokata J."/>
            <person name="Shigenobu S."/>
        </authorList>
    </citation>
    <scope>NUCLEOTIDE SEQUENCE [LARGE SCALE GENOMIC DNA]</scope>
</reference>
<sequence>MVLAYDERCRKNPGHPGFIPASEFSLSHLPTEVQTDVVLGYVKNCAARTVQLTHKCVSSQRPEGYVFAKYKLEGSSNPNLTRFSSGWVCGVSFLGGPCKCAECTQEGSVPKDRCWEVTVVTACHCVYNTEEAKATKVTFYYDDERSKDNTKVLFGDEVEYANQAEDRCAFACVTHDVAFAVEMERLRKERVDLWETILSVAPFNMEHSLCIVVSHPHGKSKYITVGQQVEIARNEGASQPYYTYTADTCPGSAGGPVLVLPGQDCPDPGWLPIVLHHSGALSCGQNKSGDRSTLYV</sequence>
<organism evidence="1 2">
    <name type="scientific">Elysia marginata</name>
    <dbReference type="NCBI Taxonomy" id="1093978"/>
    <lineage>
        <taxon>Eukaryota</taxon>
        <taxon>Metazoa</taxon>
        <taxon>Spiralia</taxon>
        <taxon>Lophotrochozoa</taxon>
        <taxon>Mollusca</taxon>
        <taxon>Gastropoda</taxon>
        <taxon>Heterobranchia</taxon>
        <taxon>Euthyneura</taxon>
        <taxon>Panpulmonata</taxon>
        <taxon>Sacoglossa</taxon>
        <taxon>Placobranchoidea</taxon>
        <taxon>Plakobranchidae</taxon>
        <taxon>Elysia</taxon>
    </lineage>
</organism>
<evidence type="ECO:0008006" key="3">
    <source>
        <dbReference type="Google" id="ProtNLM"/>
    </source>
</evidence>
<dbReference type="Pfam" id="PF13365">
    <property type="entry name" value="Trypsin_2"/>
    <property type="match status" value="1"/>
</dbReference>
<name>A0AAV4GA22_9GAST</name>